<accession>A0A252A124</accession>
<reference evidence="1 4" key="2">
    <citation type="submission" date="2018-02" db="EMBL/GenBank/DDBJ databases">
        <title>Acetobacter orientalis genome.</title>
        <authorList>
            <person name="Nakashima N."/>
            <person name="Tamura T."/>
        </authorList>
    </citation>
    <scope>NUCLEOTIDE SEQUENCE [LARGE SCALE GENOMIC DNA]</scope>
    <source>
        <strain evidence="1 4">FAN1</strain>
    </source>
</reference>
<protein>
    <submittedName>
        <fullName evidence="1">Metallopeptidase family M24 containing protein</fullName>
    </submittedName>
</protein>
<dbReference type="Proteomes" id="UP000194639">
    <property type="component" value="Unassembled WGS sequence"/>
</dbReference>
<sequence length="74" mass="8460">MAFLMMRSLIERFLMVCCGVRLKTLSVGLELKRYALLKAKTGQKFAYIMKNLSLMFVGYRVRAECGKRGFIVCG</sequence>
<name>A0A252A124_9PROT</name>
<organism evidence="2 3">
    <name type="scientific">Acetobacter orientalis</name>
    <dbReference type="NCBI Taxonomy" id="146474"/>
    <lineage>
        <taxon>Bacteria</taxon>
        <taxon>Pseudomonadati</taxon>
        <taxon>Pseudomonadota</taxon>
        <taxon>Alphaproteobacteria</taxon>
        <taxon>Acetobacterales</taxon>
        <taxon>Acetobacteraceae</taxon>
        <taxon>Acetobacter</taxon>
    </lineage>
</organism>
<dbReference type="EMBL" id="JOMO01000029">
    <property type="protein sequence ID" value="OUI80851.1"/>
    <property type="molecule type" value="Genomic_DNA"/>
</dbReference>
<evidence type="ECO:0000313" key="4">
    <source>
        <dbReference type="Proteomes" id="UP000270034"/>
    </source>
</evidence>
<evidence type="ECO:0000313" key="3">
    <source>
        <dbReference type="Proteomes" id="UP000194639"/>
    </source>
</evidence>
<gene>
    <name evidence="1" type="ORF">AcetOrient_orf01255</name>
    <name evidence="2" type="ORF">HK12_07335</name>
</gene>
<dbReference type="AlphaFoldDB" id="A0A252A124"/>
<dbReference type="EMBL" id="AP018515">
    <property type="protein sequence ID" value="BBC79206.1"/>
    <property type="molecule type" value="Genomic_DNA"/>
</dbReference>
<dbReference type="KEGG" id="aot:AcetOri_orf01255"/>
<reference evidence="2 3" key="1">
    <citation type="submission" date="2014-06" db="EMBL/GenBank/DDBJ databases">
        <authorList>
            <person name="Ju J."/>
            <person name="Zhang J."/>
        </authorList>
    </citation>
    <scope>NUCLEOTIDE SEQUENCE [LARGE SCALE GENOMIC DNA]</scope>
    <source>
        <strain evidence="2">DmW_045</strain>
    </source>
</reference>
<proteinExistence type="predicted"/>
<dbReference type="Proteomes" id="UP000270034">
    <property type="component" value="Chromosome"/>
</dbReference>
<evidence type="ECO:0000313" key="1">
    <source>
        <dbReference type="EMBL" id="BBC79206.1"/>
    </source>
</evidence>
<evidence type="ECO:0000313" key="2">
    <source>
        <dbReference type="EMBL" id="OUI80851.1"/>
    </source>
</evidence>